<gene>
    <name evidence="1" type="ORF">AYBTSS11_LOCUS14454</name>
</gene>
<dbReference type="EMBL" id="OY731401">
    <property type="protein sequence ID" value="CAJ1950823.1"/>
    <property type="molecule type" value="Genomic_DNA"/>
</dbReference>
<sequence>MEGAYMFGQASSNLGFTDSFKGQKIYVDTYVVWWVLVRQANGKANRRHWWILHPHSITTLTRRKDLKGISEGRAHTRVHARQFWDMWDQFITCGCKVKKSKKKLKGTMSLRCGLKLAFNFSFQIHEGLSLKQQGQALGLEAN</sequence>
<accession>A0AA86SRV7</accession>
<protein>
    <submittedName>
        <fullName evidence="1">Uncharacterized protein</fullName>
    </submittedName>
</protein>
<dbReference type="Proteomes" id="UP001189624">
    <property type="component" value="Chromosome 4"/>
</dbReference>
<evidence type="ECO:0000313" key="1">
    <source>
        <dbReference type="EMBL" id="CAJ1950823.1"/>
    </source>
</evidence>
<name>A0AA86SRV7_9FABA</name>
<keyword evidence="2" id="KW-1185">Reference proteome</keyword>
<evidence type="ECO:0000313" key="2">
    <source>
        <dbReference type="Proteomes" id="UP001189624"/>
    </source>
</evidence>
<reference evidence="1" key="1">
    <citation type="submission" date="2023-10" db="EMBL/GenBank/DDBJ databases">
        <authorList>
            <person name="Domelevo Entfellner J.-B."/>
        </authorList>
    </citation>
    <scope>NUCLEOTIDE SEQUENCE</scope>
</reference>
<proteinExistence type="predicted"/>
<dbReference type="AlphaFoldDB" id="A0AA86SRV7"/>
<organism evidence="1 2">
    <name type="scientific">Sphenostylis stenocarpa</name>
    <dbReference type="NCBI Taxonomy" id="92480"/>
    <lineage>
        <taxon>Eukaryota</taxon>
        <taxon>Viridiplantae</taxon>
        <taxon>Streptophyta</taxon>
        <taxon>Embryophyta</taxon>
        <taxon>Tracheophyta</taxon>
        <taxon>Spermatophyta</taxon>
        <taxon>Magnoliopsida</taxon>
        <taxon>eudicotyledons</taxon>
        <taxon>Gunneridae</taxon>
        <taxon>Pentapetalae</taxon>
        <taxon>rosids</taxon>
        <taxon>fabids</taxon>
        <taxon>Fabales</taxon>
        <taxon>Fabaceae</taxon>
        <taxon>Papilionoideae</taxon>
        <taxon>50 kb inversion clade</taxon>
        <taxon>NPAAA clade</taxon>
        <taxon>indigoferoid/millettioid clade</taxon>
        <taxon>Phaseoleae</taxon>
        <taxon>Sphenostylis</taxon>
    </lineage>
</organism>
<dbReference type="Gramene" id="rna-AYBTSS11_LOCUS14454">
    <property type="protein sequence ID" value="CAJ1950823.1"/>
    <property type="gene ID" value="gene-AYBTSS11_LOCUS14454"/>
</dbReference>